<accession>A0A495RIL6</accession>
<organism evidence="1 2">
    <name type="scientific">Orbus hercynius</name>
    <dbReference type="NCBI Taxonomy" id="593135"/>
    <lineage>
        <taxon>Bacteria</taxon>
        <taxon>Pseudomonadati</taxon>
        <taxon>Pseudomonadota</taxon>
        <taxon>Gammaproteobacteria</taxon>
        <taxon>Orbales</taxon>
        <taxon>Orbaceae</taxon>
        <taxon>Orbus</taxon>
    </lineage>
</organism>
<evidence type="ECO:0000313" key="1">
    <source>
        <dbReference type="EMBL" id="RKS87150.1"/>
    </source>
</evidence>
<dbReference type="AlphaFoldDB" id="A0A495RIL6"/>
<dbReference type="EMBL" id="RBWY01000001">
    <property type="protein sequence ID" value="RKS87150.1"/>
    <property type="molecule type" value="Genomic_DNA"/>
</dbReference>
<reference evidence="1 2" key="1">
    <citation type="submission" date="2018-10" db="EMBL/GenBank/DDBJ databases">
        <title>Genomic Encyclopedia of Type Strains, Phase IV (KMG-IV): sequencing the most valuable type-strain genomes for metagenomic binning, comparative biology and taxonomic classification.</title>
        <authorList>
            <person name="Goeker M."/>
        </authorList>
    </citation>
    <scope>NUCLEOTIDE SEQUENCE [LARGE SCALE GENOMIC DNA]</scope>
    <source>
        <strain evidence="1 2">DSM 22228</strain>
    </source>
</reference>
<protein>
    <submittedName>
        <fullName evidence="1">Uncharacterized protein</fullName>
    </submittedName>
</protein>
<proteinExistence type="predicted"/>
<keyword evidence="2" id="KW-1185">Reference proteome</keyword>
<name>A0A495RIL6_9GAMM</name>
<comment type="caution">
    <text evidence="1">The sequence shown here is derived from an EMBL/GenBank/DDBJ whole genome shotgun (WGS) entry which is preliminary data.</text>
</comment>
<evidence type="ECO:0000313" key="2">
    <source>
        <dbReference type="Proteomes" id="UP000278542"/>
    </source>
</evidence>
<dbReference type="Proteomes" id="UP000278542">
    <property type="component" value="Unassembled WGS sequence"/>
</dbReference>
<sequence length="48" mass="5408">MFLPANQTAFRFTVVRLETSAKLPVCALENNKTTGVNGVIQYVRCGYW</sequence>
<gene>
    <name evidence="1" type="ORF">DES39_0365</name>
</gene>